<dbReference type="Gene3D" id="3.80.10.10">
    <property type="entry name" value="Ribonuclease Inhibitor"/>
    <property type="match status" value="1"/>
</dbReference>
<dbReference type="CDD" id="cd14014">
    <property type="entry name" value="STKc_PknB_like"/>
    <property type="match status" value="1"/>
</dbReference>
<keyword evidence="7" id="KW-1133">Transmembrane helix</keyword>
<dbReference type="PANTHER" id="PTHR24348">
    <property type="entry name" value="SERINE/THREONINE-PROTEIN KINASE UNC-51-RELATED"/>
    <property type="match status" value="1"/>
</dbReference>
<dbReference type="GO" id="GO:0004674">
    <property type="term" value="F:protein serine/threonine kinase activity"/>
    <property type="evidence" value="ECO:0007669"/>
    <property type="project" value="InterPro"/>
</dbReference>
<feature type="transmembrane region" description="Helical" evidence="7">
    <location>
        <begin position="480"/>
        <end position="499"/>
    </location>
</feature>
<dbReference type="PROSITE" id="PS51450">
    <property type="entry name" value="LRR"/>
    <property type="match status" value="4"/>
</dbReference>
<dbReference type="GO" id="GO:0005737">
    <property type="term" value="C:cytoplasm"/>
    <property type="evidence" value="ECO:0007669"/>
    <property type="project" value="TreeGrafter"/>
</dbReference>
<reference evidence="9 10" key="1">
    <citation type="submission" date="2020-11" db="EMBL/GenBank/DDBJ databases">
        <title>Draft genome sequencing of a Lachnospiraceae strain isolated from anoxic soil subjected to BSD treatment.</title>
        <authorList>
            <person name="Uek A."/>
            <person name="Tonouchi A."/>
        </authorList>
    </citation>
    <scope>NUCLEOTIDE SEQUENCE [LARGE SCALE GENOMIC DNA]</scope>
    <source>
        <strain evidence="9 10">TB5</strain>
    </source>
</reference>
<dbReference type="InterPro" id="IPR045269">
    <property type="entry name" value="Atg1-like"/>
</dbReference>
<evidence type="ECO:0000256" key="4">
    <source>
        <dbReference type="ARBA" id="ARBA00022840"/>
    </source>
</evidence>
<dbReference type="RefSeq" id="WP_271715244.1">
    <property type="nucleotide sequence ID" value="NZ_AP024169.1"/>
</dbReference>
<keyword evidence="7" id="KW-0472">Membrane</keyword>
<dbReference type="Gene3D" id="3.30.200.20">
    <property type="entry name" value="Phosphorylase Kinase, domain 1"/>
    <property type="match status" value="1"/>
</dbReference>
<evidence type="ECO:0000313" key="9">
    <source>
        <dbReference type="EMBL" id="BCN29990.1"/>
    </source>
</evidence>
<dbReference type="PROSITE" id="PS00107">
    <property type="entry name" value="PROTEIN_KINASE_ATP"/>
    <property type="match status" value="1"/>
</dbReference>
<dbReference type="SMART" id="SM00220">
    <property type="entry name" value="S_TKc"/>
    <property type="match status" value="1"/>
</dbReference>
<accession>A0A7R7EJS3</accession>
<dbReference type="PANTHER" id="PTHR24348:SF71">
    <property type="entry name" value="PROTEIN KINASE DOMAIN-CONTAINING PROTEIN"/>
    <property type="match status" value="1"/>
</dbReference>
<feature type="region of interest" description="Disordered" evidence="6">
    <location>
        <begin position="508"/>
        <end position="541"/>
    </location>
</feature>
<evidence type="ECO:0000256" key="6">
    <source>
        <dbReference type="SAM" id="MobiDB-lite"/>
    </source>
</evidence>
<dbReference type="SMART" id="SM00365">
    <property type="entry name" value="LRR_SD22"/>
    <property type="match status" value="4"/>
</dbReference>
<protein>
    <recommendedName>
        <fullName evidence="8">Protein kinase domain-containing protein</fullName>
    </recommendedName>
</protein>
<dbReference type="InterPro" id="IPR000719">
    <property type="entry name" value="Prot_kinase_dom"/>
</dbReference>
<dbReference type="AlphaFoldDB" id="A0A7R7EJS3"/>
<dbReference type="EMBL" id="AP024169">
    <property type="protein sequence ID" value="BCN29990.1"/>
    <property type="molecule type" value="Genomic_DNA"/>
</dbReference>
<keyword evidence="10" id="KW-1185">Reference proteome</keyword>
<keyword evidence="7" id="KW-0812">Transmembrane</keyword>
<evidence type="ECO:0000256" key="3">
    <source>
        <dbReference type="ARBA" id="ARBA00022741"/>
    </source>
</evidence>
<keyword evidence="1" id="KW-0433">Leucine-rich repeat</keyword>
<name>A0A7R7EJS3_9FIRM</name>
<organism evidence="9 10">
    <name type="scientific">Anaeromicropila herbilytica</name>
    <dbReference type="NCBI Taxonomy" id="2785025"/>
    <lineage>
        <taxon>Bacteria</taxon>
        <taxon>Bacillati</taxon>
        <taxon>Bacillota</taxon>
        <taxon>Clostridia</taxon>
        <taxon>Lachnospirales</taxon>
        <taxon>Lachnospiraceae</taxon>
        <taxon>Anaeromicropila</taxon>
    </lineage>
</organism>
<evidence type="ECO:0000259" key="8">
    <source>
        <dbReference type="PROSITE" id="PS50011"/>
    </source>
</evidence>
<feature type="binding site" evidence="5">
    <location>
        <position position="47"/>
    </location>
    <ligand>
        <name>ATP</name>
        <dbReference type="ChEBI" id="CHEBI:30616"/>
    </ligand>
</feature>
<dbReference type="Pfam" id="PF00069">
    <property type="entry name" value="Pkinase"/>
    <property type="match status" value="1"/>
</dbReference>
<evidence type="ECO:0000256" key="5">
    <source>
        <dbReference type="PROSITE-ProRule" id="PRU10141"/>
    </source>
</evidence>
<gene>
    <name evidence="9" type="ORF">bsdtb5_12850</name>
</gene>
<dbReference type="InterPro" id="IPR011009">
    <property type="entry name" value="Kinase-like_dom_sf"/>
</dbReference>
<dbReference type="KEGG" id="ahb:bsdtb5_12850"/>
<proteinExistence type="predicted"/>
<dbReference type="Proteomes" id="UP000595897">
    <property type="component" value="Chromosome"/>
</dbReference>
<dbReference type="SUPFAM" id="SSF56112">
    <property type="entry name" value="Protein kinase-like (PK-like)"/>
    <property type="match status" value="1"/>
</dbReference>
<evidence type="ECO:0000256" key="2">
    <source>
        <dbReference type="ARBA" id="ARBA00022737"/>
    </source>
</evidence>
<dbReference type="GO" id="GO:0005524">
    <property type="term" value="F:ATP binding"/>
    <property type="evidence" value="ECO:0007669"/>
    <property type="project" value="UniProtKB-UniRule"/>
</dbReference>
<sequence length="730" mass="82577">MDNNAIHELEPFWGNWYLDSFIGEGSFGKVYKIYREEFGEKHYAALKIISIPRNASELKQIYFEGMNDESASKYFSGIVEDIYNEIILMSKLKGKTNIVSYEDHNIVKRKQGVGYDILIRMELLTSLNDYVIKKPLSNESVVHMGIDICNALALCEKRNIIHRDIKPDNIFLSNDGDFELGDFGIARQMDEAFMGLSIKGSYEYMAPEVYNGKNYDHRVDIYSLGLLLYTFLNNRKPPFVPTNTSVATHGERQEALRKRFTGETLIPPVNATESLSTVILKACSYNPDDRYHTASDFRAALENLTSEQVGDKKSKDILASQLREDNLSQTVLLSKDVVLADDFDRTVLLQSNNDSITNIEDDSFDRTVLLENSDEMDKTVMLSQQKKLNNTVTVAPTDSAGFEDNEEYTESKEQFLIHSIVDLDQIEESHQTSIDKKDELVQSNKLKEIDNKDNKNSKNVNINNEPSNTNVKAIKSRKKGMLTIVVIIVIAGTVIAVLFGKNLLSEPKKDSPKNPIETTNPVASETPIKTKEPVQTKEPDSKEVKSLKLDYSNKKIDDISKIKKLDIVTDLTLDNNNISRIDLLSKSIYITSLSMNNNKISNITALSSMSKLNYLWLSTNCIKNITSLGDLLELKVVVLDHNKIQDINALENLTKITDLYLNDNEIKDIQVLKYLTNLKSLSLSNNKIKDFSPLYGMKNIKTLDISGNNISKKSYETLKKNLPKSCLIVK</sequence>
<keyword evidence="2" id="KW-0677">Repeat</keyword>
<evidence type="ECO:0000256" key="7">
    <source>
        <dbReference type="SAM" id="Phobius"/>
    </source>
</evidence>
<dbReference type="PROSITE" id="PS50011">
    <property type="entry name" value="PROTEIN_KINASE_DOM"/>
    <property type="match status" value="1"/>
</dbReference>
<keyword evidence="4 5" id="KW-0067">ATP-binding</keyword>
<evidence type="ECO:0000256" key="1">
    <source>
        <dbReference type="ARBA" id="ARBA00022614"/>
    </source>
</evidence>
<dbReference type="InterPro" id="IPR001611">
    <property type="entry name" value="Leu-rich_rpt"/>
</dbReference>
<dbReference type="PROSITE" id="PS00108">
    <property type="entry name" value="PROTEIN_KINASE_ST"/>
    <property type="match status" value="1"/>
</dbReference>
<dbReference type="Pfam" id="PF12799">
    <property type="entry name" value="LRR_4"/>
    <property type="match status" value="2"/>
</dbReference>
<dbReference type="Gene3D" id="1.10.510.10">
    <property type="entry name" value="Transferase(Phosphotransferase) domain 1"/>
    <property type="match status" value="1"/>
</dbReference>
<feature type="compositionally biased region" description="Basic and acidic residues" evidence="6">
    <location>
        <begin position="528"/>
        <end position="541"/>
    </location>
</feature>
<dbReference type="InterPro" id="IPR025875">
    <property type="entry name" value="Leu-rich_rpt_4"/>
</dbReference>
<dbReference type="InterPro" id="IPR032675">
    <property type="entry name" value="LRR_dom_sf"/>
</dbReference>
<evidence type="ECO:0000313" key="10">
    <source>
        <dbReference type="Proteomes" id="UP000595897"/>
    </source>
</evidence>
<dbReference type="SUPFAM" id="SSF52058">
    <property type="entry name" value="L domain-like"/>
    <property type="match status" value="1"/>
</dbReference>
<dbReference type="InterPro" id="IPR017441">
    <property type="entry name" value="Protein_kinase_ATP_BS"/>
</dbReference>
<keyword evidence="3 5" id="KW-0547">Nucleotide-binding</keyword>
<dbReference type="InterPro" id="IPR008271">
    <property type="entry name" value="Ser/Thr_kinase_AS"/>
</dbReference>
<feature type="domain" description="Protein kinase" evidence="8">
    <location>
        <begin position="16"/>
        <end position="304"/>
    </location>
</feature>